<dbReference type="EMBL" id="OU503041">
    <property type="protein sequence ID" value="CAI9763300.1"/>
    <property type="molecule type" value="Genomic_DNA"/>
</dbReference>
<feature type="repeat" description="PPR" evidence="2">
    <location>
        <begin position="77"/>
        <end position="111"/>
    </location>
</feature>
<evidence type="ECO:0000313" key="3">
    <source>
        <dbReference type="EMBL" id="CAI9763300.1"/>
    </source>
</evidence>
<evidence type="ECO:0000313" key="4">
    <source>
        <dbReference type="Proteomes" id="UP000834106"/>
    </source>
</evidence>
<dbReference type="AlphaFoldDB" id="A0AAD2DTX5"/>
<dbReference type="PANTHER" id="PTHR47926">
    <property type="entry name" value="PENTATRICOPEPTIDE REPEAT-CONTAINING PROTEIN"/>
    <property type="match status" value="1"/>
</dbReference>
<dbReference type="FunFam" id="1.25.40.10:FF:000344">
    <property type="entry name" value="Pentatricopeptide repeat-containing protein"/>
    <property type="match status" value="1"/>
</dbReference>
<sequence length="260" mass="28625">MKRNELPSFPLVFPSLFSVYIYMKTENRKPDSLSIRTHKYFPSLRGVRRVHRLPLSSPLKVHSVDTIISVRSIAEPDIQLWTLLITAYTKQGHPKEAIKLYAEFKNSGKVNPDEVALLSVAKACAKSGDVLKAKDIHEDAIKYGFGSDLLLGNAMIDMYGKCNYIEGAKIVFDDLRVKDVISWTSLCSCYVNCGLPGDALWAIRAMCLSGTMPNAMTLSSILPACSVLKCLNLGREVHGFVAGDGHTLKGSSSLNEDLSL</sequence>
<keyword evidence="1" id="KW-0677">Repeat</keyword>
<dbReference type="NCBIfam" id="TIGR00756">
    <property type="entry name" value="PPR"/>
    <property type="match status" value="1"/>
</dbReference>
<keyword evidence="4" id="KW-1185">Reference proteome</keyword>
<gene>
    <name evidence="3" type="ORF">FPE_LOCUS10730</name>
</gene>
<dbReference type="PROSITE" id="PS51375">
    <property type="entry name" value="PPR"/>
    <property type="match status" value="2"/>
</dbReference>
<dbReference type="Proteomes" id="UP000834106">
    <property type="component" value="Chromosome 6"/>
</dbReference>
<evidence type="ECO:0000256" key="1">
    <source>
        <dbReference type="ARBA" id="ARBA00022737"/>
    </source>
</evidence>
<reference evidence="3" key="1">
    <citation type="submission" date="2023-05" db="EMBL/GenBank/DDBJ databases">
        <authorList>
            <person name="Huff M."/>
        </authorList>
    </citation>
    <scope>NUCLEOTIDE SEQUENCE</scope>
</reference>
<proteinExistence type="predicted"/>
<dbReference type="InterPro" id="IPR046960">
    <property type="entry name" value="PPR_At4g14850-like_plant"/>
</dbReference>
<dbReference type="SUPFAM" id="SSF48452">
    <property type="entry name" value="TPR-like"/>
    <property type="match status" value="1"/>
</dbReference>
<organism evidence="3 4">
    <name type="scientific">Fraxinus pennsylvanica</name>
    <dbReference type="NCBI Taxonomy" id="56036"/>
    <lineage>
        <taxon>Eukaryota</taxon>
        <taxon>Viridiplantae</taxon>
        <taxon>Streptophyta</taxon>
        <taxon>Embryophyta</taxon>
        <taxon>Tracheophyta</taxon>
        <taxon>Spermatophyta</taxon>
        <taxon>Magnoliopsida</taxon>
        <taxon>eudicotyledons</taxon>
        <taxon>Gunneridae</taxon>
        <taxon>Pentapetalae</taxon>
        <taxon>asterids</taxon>
        <taxon>lamiids</taxon>
        <taxon>Lamiales</taxon>
        <taxon>Oleaceae</taxon>
        <taxon>Oleeae</taxon>
        <taxon>Fraxinus</taxon>
    </lineage>
</organism>
<feature type="repeat" description="PPR" evidence="2">
    <location>
        <begin position="179"/>
        <end position="213"/>
    </location>
</feature>
<dbReference type="GO" id="GO:0003723">
    <property type="term" value="F:RNA binding"/>
    <property type="evidence" value="ECO:0007669"/>
    <property type="project" value="InterPro"/>
</dbReference>
<dbReference type="Gene3D" id="1.25.40.10">
    <property type="entry name" value="Tetratricopeptide repeat domain"/>
    <property type="match status" value="1"/>
</dbReference>
<accession>A0AAD2DTX5</accession>
<evidence type="ECO:0000256" key="2">
    <source>
        <dbReference type="PROSITE-ProRule" id="PRU00708"/>
    </source>
</evidence>
<protein>
    <recommendedName>
        <fullName evidence="5">Pentatricopeptide repeat-containing protein</fullName>
    </recommendedName>
</protein>
<name>A0AAD2DTX5_9LAMI</name>
<dbReference type="InterPro" id="IPR011990">
    <property type="entry name" value="TPR-like_helical_dom_sf"/>
</dbReference>
<evidence type="ECO:0008006" key="5">
    <source>
        <dbReference type="Google" id="ProtNLM"/>
    </source>
</evidence>
<dbReference type="GO" id="GO:0009451">
    <property type="term" value="P:RNA modification"/>
    <property type="evidence" value="ECO:0007669"/>
    <property type="project" value="InterPro"/>
</dbReference>
<dbReference type="InterPro" id="IPR002885">
    <property type="entry name" value="PPR_rpt"/>
</dbReference>
<dbReference type="Pfam" id="PF01535">
    <property type="entry name" value="PPR"/>
    <property type="match status" value="4"/>
</dbReference>